<evidence type="ECO:0000313" key="2">
    <source>
        <dbReference type="EMBL" id="STO68757.1"/>
    </source>
</evidence>
<evidence type="ECO:0000256" key="1">
    <source>
        <dbReference type="SAM" id="Coils"/>
    </source>
</evidence>
<name>A0AB38HB40_9PAST</name>
<dbReference type="EMBL" id="UGHJ01000001">
    <property type="protein sequence ID" value="STO68757.1"/>
    <property type="molecule type" value="Genomic_DNA"/>
</dbReference>
<sequence>MNPLAKLLTEAIKQTEQERAKYEEKIKGLNQTILAYQTALNHAKETVFFTKQEIS</sequence>
<dbReference type="Proteomes" id="UP000254496">
    <property type="component" value="Unassembled WGS sequence"/>
</dbReference>
<organism evidence="2 3">
    <name type="scientific">Canicola haemoglobinophilus</name>
    <dbReference type="NCBI Taxonomy" id="733"/>
    <lineage>
        <taxon>Bacteria</taxon>
        <taxon>Pseudomonadati</taxon>
        <taxon>Pseudomonadota</taxon>
        <taxon>Gammaproteobacteria</taxon>
        <taxon>Pasteurellales</taxon>
        <taxon>Pasteurellaceae</taxon>
        <taxon>Canicola</taxon>
    </lineage>
</organism>
<protein>
    <submittedName>
        <fullName evidence="2">Uncharacterized protein</fullName>
    </submittedName>
</protein>
<gene>
    <name evidence="2" type="ORF">NCTC8540_01259</name>
</gene>
<feature type="coiled-coil region" evidence="1">
    <location>
        <begin position="5"/>
        <end position="39"/>
    </location>
</feature>
<dbReference type="AlphaFoldDB" id="A0AB38HB40"/>
<reference evidence="2 3" key="1">
    <citation type="submission" date="2018-06" db="EMBL/GenBank/DDBJ databases">
        <authorList>
            <consortium name="Pathogen Informatics"/>
            <person name="Doyle S."/>
        </authorList>
    </citation>
    <scope>NUCLEOTIDE SEQUENCE [LARGE SCALE GENOMIC DNA]</scope>
    <source>
        <strain evidence="2 3">NCTC8540</strain>
    </source>
</reference>
<comment type="caution">
    <text evidence="2">The sequence shown here is derived from an EMBL/GenBank/DDBJ whole genome shotgun (WGS) entry which is preliminary data.</text>
</comment>
<accession>A0AB38HB40</accession>
<proteinExistence type="predicted"/>
<keyword evidence="1" id="KW-0175">Coiled coil</keyword>
<evidence type="ECO:0000313" key="3">
    <source>
        <dbReference type="Proteomes" id="UP000254496"/>
    </source>
</evidence>
<dbReference type="RefSeq" id="WP_235820702.1">
    <property type="nucleotide sequence ID" value="NZ_UGHE01000002.1"/>
</dbReference>